<evidence type="ECO:0000256" key="1">
    <source>
        <dbReference type="SAM" id="Coils"/>
    </source>
</evidence>
<sequence>MSGILSEEREALRDVNQRISAIERRLNNARAARDSYLDYLRSKYPLWRPASIPAVNTSQVRFLEEPADIFSQLETSVHFWDLNRESTRRFGEVRGRLYNAIPSSGPLIESDLPRMRRRLDEINGQLRLLREHRSILPSEEYIRSTMPPPEPPLRENRDLMEIQERLSSMQFSSPPVFDISPERITELKKKEEMEKLMQDFREGRIPSVLGPPPIAPVNIPSYSVEAVERQSIVPPVISPIINPPSSSSIPIVDERTTAAPRVQFESSVKEEPKKAEEPKSEPPKSNYQQILSLLSNTAEDSEEEKKKKSGNTRSFDDIFGKPKPSSDSSKQISKQKPSMSMAMEADDSDDDFFQ</sequence>
<name>A0A2A6C9N2_PRIPA</name>
<reference evidence="3" key="2">
    <citation type="submission" date="2022-06" db="UniProtKB">
        <authorList>
            <consortium name="EnsemblMetazoa"/>
        </authorList>
    </citation>
    <scope>IDENTIFICATION</scope>
    <source>
        <strain evidence="3">PS312</strain>
    </source>
</reference>
<gene>
    <name evidence="3" type="primary">WBGene00277396</name>
</gene>
<feature type="region of interest" description="Disordered" evidence="2">
    <location>
        <begin position="257"/>
        <end position="354"/>
    </location>
</feature>
<dbReference type="EnsemblMetazoa" id="PPA39027.1">
    <property type="protein sequence ID" value="PPA39027.1"/>
    <property type="gene ID" value="WBGene00277396"/>
</dbReference>
<dbReference type="OrthoDB" id="5799120at2759"/>
<organism evidence="3 4">
    <name type="scientific">Pristionchus pacificus</name>
    <name type="common">Parasitic nematode worm</name>
    <dbReference type="NCBI Taxonomy" id="54126"/>
    <lineage>
        <taxon>Eukaryota</taxon>
        <taxon>Metazoa</taxon>
        <taxon>Ecdysozoa</taxon>
        <taxon>Nematoda</taxon>
        <taxon>Chromadorea</taxon>
        <taxon>Rhabditida</taxon>
        <taxon>Rhabditina</taxon>
        <taxon>Diplogasteromorpha</taxon>
        <taxon>Diplogasteroidea</taxon>
        <taxon>Neodiplogasteridae</taxon>
        <taxon>Pristionchus</taxon>
    </lineage>
</organism>
<accession>A0A8R1YXT8</accession>
<evidence type="ECO:0000313" key="3">
    <source>
        <dbReference type="EnsemblMetazoa" id="PPA39027.1"/>
    </source>
</evidence>
<protein>
    <submittedName>
        <fullName evidence="3">Dyf-17</fullName>
    </submittedName>
</protein>
<evidence type="ECO:0000313" key="4">
    <source>
        <dbReference type="Proteomes" id="UP000005239"/>
    </source>
</evidence>
<keyword evidence="4" id="KW-1185">Reference proteome</keyword>
<reference evidence="4" key="1">
    <citation type="journal article" date="2008" name="Nat. Genet.">
        <title>The Pristionchus pacificus genome provides a unique perspective on nematode lifestyle and parasitism.</title>
        <authorList>
            <person name="Dieterich C."/>
            <person name="Clifton S.W."/>
            <person name="Schuster L.N."/>
            <person name="Chinwalla A."/>
            <person name="Delehaunty K."/>
            <person name="Dinkelacker I."/>
            <person name="Fulton L."/>
            <person name="Fulton R."/>
            <person name="Godfrey J."/>
            <person name="Minx P."/>
            <person name="Mitreva M."/>
            <person name="Roeseler W."/>
            <person name="Tian H."/>
            <person name="Witte H."/>
            <person name="Yang S.P."/>
            <person name="Wilson R.K."/>
            <person name="Sommer R.J."/>
        </authorList>
    </citation>
    <scope>NUCLEOTIDE SEQUENCE [LARGE SCALE GENOMIC DNA]</scope>
    <source>
        <strain evidence="4">PS312</strain>
    </source>
</reference>
<dbReference type="Proteomes" id="UP000005239">
    <property type="component" value="Unassembled WGS sequence"/>
</dbReference>
<accession>A0A2A6C9N2</accession>
<feature type="coiled-coil region" evidence="1">
    <location>
        <begin position="5"/>
        <end position="32"/>
    </location>
</feature>
<feature type="compositionally biased region" description="Polar residues" evidence="2">
    <location>
        <begin position="286"/>
        <end position="298"/>
    </location>
</feature>
<keyword evidence="1" id="KW-0175">Coiled coil</keyword>
<feature type="compositionally biased region" description="Acidic residues" evidence="2">
    <location>
        <begin position="344"/>
        <end position="354"/>
    </location>
</feature>
<feature type="compositionally biased region" description="Basic and acidic residues" evidence="2">
    <location>
        <begin position="267"/>
        <end position="282"/>
    </location>
</feature>
<evidence type="ECO:0000256" key="2">
    <source>
        <dbReference type="SAM" id="MobiDB-lite"/>
    </source>
</evidence>
<dbReference type="AlphaFoldDB" id="A0A2A6C9N2"/>
<feature type="compositionally biased region" description="Low complexity" evidence="2">
    <location>
        <begin position="321"/>
        <end position="343"/>
    </location>
</feature>
<proteinExistence type="predicted"/>